<evidence type="ECO:0000259" key="5">
    <source>
        <dbReference type="Pfam" id="PF20511"/>
    </source>
</evidence>
<evidence type="ECO:0000256" key="1">
    <source>
        <dbReference type="ARBA" id="ARBA00022723"/>
    </source>
</evidence>
<keyword evidence="1 3" id="KW-0479">Metal-binding</keyword>
<evidence type="ECO:0000256" key="4">
    <source>
        <dbReference type="PIRSR" id="PIRSR036894-2"/>
    </source>
</evidence>
<dbReference type="PANTHER" id="PTHR42742:SF3">
    <property type="entry name" value="FRUCTOKINASE"/>
    <property type="match status" value="1"/>
</dbReference>
<dbReference type="GO" id="GO:0004476">
    <property type="term" value="F:mannose-6-phosphate isomerase activity"/>
    <property type="evidence" value="ECO:0007669"/>
    <property type="project" value="UniProtKB-EC"/>
</dbReference>
<dbReference type="Pfam" id="PF20511">
    <property type="entry name" value="PMI_typeI_cat"/>
    <property type="match status" value="1"/>
</dbReference>
<dbReference type="SUPFAM" id="SSF51182">
    <property type="entry name" value="RmlC-like cupins"/>
    <property type="match status" value="1"/>
</dbReference>
<accession>A0A841JTE0</accession>
<dbReference type="GO" id="GO:0005975">
    <property type="term" value="P:carbohydrate metabolic process"/>
    <property type="evidence" value="ECO:0007669"/>
    <property type="project" value="InterPro"/>
</dbReference>
<dbReference type="AlphaFoldDB" id="A0A841JTE0"/>
<organism evidence="6 7">
    <name type="scientific">Silvibacterium bohemicum</name>
    <dbReference type="NCBI Taxonomy" id="1577686"/>
    <lineage>
        <taxon>Bacteria</taxon>
        <taxon>Pseudomonadati</taxon>
        <taxon>Acidobacteriota</taxon>
        <taxon>Terriglobia</taxon>
        <taxon>Terriglobales</taxon>
        <taxon>Acidobacteriaceae</taxon>
        <taxon>Silvibacterium</taxon>
    </lineage>
</organism>
<evidence type="ECO:0000313" key="6">
    <source>
        <dbReference type="EMBL" id="MBB6143765.1"/>
    </source>
</evidence>
<dbReference type="InterPro" id="IPR046457">
    <property type="entry name" value="PMI_typeI_cat"/>
</dbReference>
<evidence type="ECO:0000256" key="3">
    <source>
        <dbReference type="PIRSR" id="PIRSR036894-1"/>
    </source>
</evidence>
<comment type="caution">
    <text evidence="6">The sequence shown here is derived from an EMBL/GenBank/DDBJ whole genome shotgun (WGS) entry which is preliminary data.</text>
</comment>
<dbReference type="PIRSF" id="PIRSF036894">
    <property type="entry name" value="PMI_Firm_short"/>
    <property type="match status" value="1"/>
</dbReference>
<dbReference type="EMBL" id="JACHEK010000003">
    <property type="protein sequence ID" value="MBB6143765.1"/>
    <property type="molecule type" value="Genomic_DNA"/>
</dbReference>
<evidence type="ECO:0000256" key="2">
    <source>
        <dbReference type="ARBA" id="ARBA00022833"/>
    </source>
</evidence>
<feature type="binding site" evidence="3">
    <location>
        <position position="99"/>
    </location>
    <ligand>
        <name>Zn(2+)</name>
        <dbReference type="ChEBI" id="CHEBI:29105"/>
    </ligand>
</feature>
<dbReference type="PANTHER" id="PTHR42742">
    <property type="entry name" value="TRANSCRIPTIONAL REPRESSOR MPRA"/>
    <property type="match status" value="1"/>
</dbReference>
<keyword evidence="6" id="KW-0413">Isomerase</keyword>
<dbReference type="InterPro" id="IPR014710">
    <property type="entry name" value="RmlC-like_jellyroll"/>
</dbReference>
<comment type="cofactor">
    <cofactor evidence="3">
        <name>Zn(2+)</name>
        <dbReference type="ChEBI" id="CHEBI:29105"/>
    </cofactor>
    <text evidence="3">Binds 1 zinc ion per subunit.</text>
</comment>
<dbReference type="CDD" id="cd07010">
    <property type="entry name" value="cupin_PMI_type_I_N_bac"/>
    <property type="match status" value="1"/>
</dbReference>
<feature type="active site" evidence="4">
    <location>
        <position position="177"/>
    </location>
</feature>
<dbReference type="Gene3D" id="2.60.120.10">
    <property type="entry name" value="Jelly Rolls"/>
    <property type="match status" value="2"/>
</dbReference>
<dbReference type="Proteomes" id="UP000538666">
    <property type="component" value="Unassembled WGS sequence"/>
</dbReference>
<reference evidence="6 7" key="1">
    <citation type="submission" date="2020-08" db="EMBL/GenBank/DDBJ databases">
        <title>Genomic Encyclopedia of Type Strains, Phase IV (KMG-IV): sequencing the most valuable type-strain genomes for metagenomic binning, comparative biology and taxonomic classification.</title>
        <authorList>
            <person name="Goeker M."/>
        </authorList>
    </citation>
    <scope>NUCLEOTIDE SEQUENCE [LARGE SCALE GENOMIC DNA]</scope>
    <source>
        <strain evidence="6 7">DSM 103733</strain>
    </source>
</reference>
<sequence length="316" mass="34430">MASLLSAPLPDDGPIGEAWILSDRDDHPSKIANGPLQGQTIGRVMQQSQEQLMGKLARRFQRFPLLLKFLDAHEMLSVQVHPGYARAYPPAADGTAKTEAWVVLESGEESRIYAGLKPHTTADILRQSVTNGTLADHLVSIVPKPGDGVFIPAGTVHSLGGDVVVFEVQQNSDTTFRLYDWGHVDTKTGQPRELEVDQALACIDFLDGAAGLVTPVVETETPVERERLFHCDPFWLWRLRGELPFAVGAVDVPRVLVCTEGTGQIEHRGETYAVRKGEVWLLPAAVGACTFRPSGTVNLLEIAIPPKPESSQDSKS</sequence>
<dbReference type="InterPro" id="IPR051804">
    <property type="entry name" value="Carb_Metab_Reg_Kinase/Isom"/>
</dbReference>
<dbReference type="InterPro" id="IPR011051">
    <property type="entry name" value="RmlC_Cupin_sf"/>
</dbReference>
<gene>
    <name evidence="6" type="ORF">HNQ77_001714</name>
</gene>
<protein>
    <submittedName>
        <fullName evidence="6">Mannose-6-phosphate isomerase</fullName>
        <ecNumber evidence="6">5.3.1.8</ecNumber>
    </submittedName>
</protein>
<feature type="binding site" evidence="3">
    <location>
        <position position="81"/>
    </location>
    <ligand>
        <name>Zn(2+)</name>
        <dbReference type="ChEBI" id="CHEBI:29105"/>
    </ligand>
</feature>
<keyword evidence="7" id="KW-1185">Reference proteome</keyword>
<proteinExistence type="predicted"/>
<feature type="domain" description="Phosphomannose isomerase type I catalytic" evidence="5">
    <location>
        <begin position="7"/>
        <end position="86"/>
    </location>
</feature>
<evidence type="ECO:0000313" key="7">
    <source>
        <dbReference type="Proteomes" id="UP000538666"/>
    </source>
</evidence>
<name>A0A841JTE0_9BACT</name>
<keyword evidence="2 3" id="KW-0862">Zinc</keyword>
<dbReference type="InterPro" id="IPR014628">
    <property type="entry name" value="Man6P_isomerase_Firm_short"/>
</dbReference>
<feature type="binding site" evidence="3">
    <location>
        <position position="157"/>
    </location>
    <ligand>
        <name>Zn(2+)</name>
        <dbReference type="ChEBI" id="CHEBI:29105"/>
    </ligand>
</feature>
<dbReference type="GO" id="GO:0008270">
    <property type="term" value="F:zinc ion binding"/>
    <property type="evidence" value="ECO:0007669"/>
    <property type="project" value="InterPro"/>
</dbReference>
<dbReference type="EC" id="5.3.1.8" evidence="6"/>